<dbReference type="GO" id="GO:0016787">
    <property type="term" value="F:hydrolase activity"/>
    <property type="evidence" value="ECO:0007669"/>
    <property type="project" value="UniProtKB-KW"/>
</dbReference>
<name>A0ABP4WC72_9MICO</name>
<evidence type="ECO:0000313" key="3">
    <source>
        <dbReference type="Proteomes" id="UP001500506"/>
    </source>
</evidence>
<keyword evidence="2" id="KW-0378">Hydrolase</keyword>
<gene>
    <name evidence="2" type="ORF">GCM10009747_04640</name>
</gene>
<evidence type="ECO:0000259" key="1">
    <source>
        <dbReference type="Pfam" id="PF00561"/>
    </source>
</evidence>
<organism evidence="2 3">
    <name type="scientific">Agromyces humatus</name>
    <dbReference type="NCBI Taxonomy" id="279573"/>
    <lineage>
        <taxon>Bacteria</taxon>
        <taxon>Bacillati</taxon>
        <taxon>Actinomycetota</taxon>
        <taxon>Actinomycetes</taxon>
        <taxon>Micrococcales</taxon>
        <taxon>Microbacteriaceae</taxon>
        <taxon>Agromyces</taxon>
    </lineage>
</organism>
<dbReference type="EMBL" id="BAAANH010000001">
    <property type="protein sequence ID" value="GAA1750379.1"/>
    <property type="molecule type" value="Genomic_DNA"/>
</dbReference>
<dbReference type="PANTHER" id="PTHR43194">
    <property type="entry name" value="HYDROLASE ALPHA/BETA FOLD FAMILY"/>
    <property type="match status" value="1"/>
</dbReference>
<dbReference type="Pfam" id="PF00561">
    <property type="entry name" value="Abhydrolase_1"/>
    <property type="match status" value="1"/>
</dbReference>
<proteinExistence type="predicted"/>
<dbReference type="InterPro" id="IPR029058">
    <property type="entry name" value="AB_hydrolase_fold"/>
</dbReference>
<evidence type="ECO:0000313" key="2">
    <source>
        <dbReference type="EMBL" id="GAA1750379.1"/>
    </source>
</evidence>
<keyword evidence="3" id="KW-1185">Reference proteome</keyword>
<protein>
    <submittedName>
        <fullName evidence="2">Alpha/beta hydrolase</fullName>
    </submittedName>
</protein>
<dbReference type="PANTHER" id="PTHR43194:SF2">
    <property type="entry name" value="PEROXISOMAL MEMBRANE PROTEIN LPX1"/>
    <property type="match status" value="1"/>
</dbReference>
<dbReference type="PRINTS" id="PR00111">
    <property type="entry name" value="ABHYDROLASE"/>
</dbReference>
<feature type="domain" description="AB hydrolase-1" evidence="1">
    <location>
        <begin position="37"/>
        <end position="159"/>
    </location>
</feature>
<dbReference type="Proteomes" id="UP001500506">
    <property type="component" value="Unassembled WGS sequence"/>
</dbReference>
<reference evidence="3" key="1">
    <citation type="journal article" date="2019" name="Int. J. Syst. Evol. Microbiol.">
        <title>The Global Catalogue of Microorganisms (GCM) 10K type strain sequencing project: providing services to taxonomists for standard genome sequencing and annotation.</title>
        <authorList>
            <consortium name="The Broad Institute Genomics Platform"/>
            <consortium name="The Broad Institute Genome Sequencing Center for Infectious Disease"/>
            <person name="Wu L."/>
            <person name="Ma J."/>
        </authorList>
    </citation>
    <scope>NUCLEOTIDE SEQUENCE [LARGE SCALE GENOMIC DNA]</scope>
    <source>
        <strain evidence="3">JCM 14319</strain>
    </source>
</reference>
<sequence>MRAAGATPVPTLYAESADGVLIGYRLRGEPSADASLPPVLLVHGFASNASVTWEGTGWVQALADAGRAVITVDLRGHGDSDKPVDGDSYAPELLGADLQAVLDSAGVAQVDVIGYSMGNRVVSALATLAPERIRRVVIGGAGPNELFASWDLDDVHAVLERDEWEGHPLIEQVLRPALDAGADREVLLAVIEGVAGSPLAIPGDIPTLFVAGENDPVPAGVQQLALDWEADLVTIPGRDHVSTLTARAFKTAAIEFLA</sequence>
<dbReference type="Gene3D" id="3.40.50.1820">
    <property type="entry name" value="alpha/beta hydrolase"/>
    <property type="match status" value="1"/>
</dbReference>
<dbReference type="RefSeq" id="WP_232496900.1">
    <property type="nucleotide sequence ID" value="NZ_BAAANH010000001.1"/>
</dbReference>
<comment type="caution">
    <text evidence="2">The sequence shown here is derived from an EMBL/GenBank/DDBJ whole genome shotgun (WGS) entry which is preliminary data.</text>
</comment>
<dbReference type="SUPFAM" id="SSF53474">
    <property type="entry name" value="alpha/beta-Hydrolases"/>
    <property type="match status" value="1"/>
</dbReference>
<dbReference type="InterPro" id="IPR000073">
    <property type="entry name" value="AB_hydrolase_1"/>
</dbReference>
<dbReference type="InterPro" id="IPR050228">
    <property type="entry name" value="Carboxylesterase_BioH"/>
</dbReference>
<accession>A0ABP4WC72</accession>